<evidence type="ECO:0000259" key="9">
    <source>
        <dbReference type="PROSITE" id="PS51670"/>
    </source>
</evidence>
<dbReference type="Gene3D" id="4.10.410.10">
    <property type="entry name" value="Pancreatic trypsin inhibitor Kunitz domain"/>
    <property type="match status" value="1"/>
</dbReference>
<feature type="disulfide bond" evidence="6">
    <location>
        <begin position="121"/>
        <end position="134"/>
    </location>
</feature>
<dbReference type="SUPFAM" id="SSF57362">
    <property type="entry name" value="BPTI-like"/>
    <property type="match status" value="1"/>
</dbReference>
<evidence type="ECO:0000259" key="7">
    <source>
        <dbReference type="PROSITE" id="PS50279"/>
    </source>
</evidence>
<dbReference type="PROSITE" id="PS51670">
    <property type="entry name" value="SHKT"/>
    <property type="match status" value="1"/>
</dbReference>
<proteinExistence type="predicted"/>
<feature type="domain" description="BPTI/Kunitz inhibitor" evidence="7">
    <location>
        <begin position="272"/>
        <end position="325"/>
    </location>
</feature>
<organism evidence="10">
    <name type="scientific">Oikopleura dioica</name>
    <name type="common">Tunicate</name>
    <dbReference type="NCBI Taxonomy" id="34765"/>
    <lineage>
        <taxon>Eukaryota</taxon>
        <taxon>Metazoa</taxon>
        <taxon>Chordata</taxon>
        <taxon>Tunicata</taxon>
        <taxon>Appendicularia</taxon>
        <taxon>Copelata</taxon>
        <taxon>Oikopleuridae</taxon>
        <taxon>Oikopleura</taxon>
    </lineage>
</organism>
<evidence type="ECO:0000256" key="3">
    <source>
        <dbReference type="ARBA" id="ARBA00022690"/>
    </source>
</evidence>
<comment type="subcellular location">
    <subcellularLocation>
        <location evidence="1">Secreted</location>
    </subcellularLocation>
</comment>
<name>E4WXW7_OIKDI</name>
<feature type="disulfide bond" evidence="6">
    <location>
        <begin position="112"/>
        <end position="130"/>
    </location>
</feature>
<dbReference type="Pfam" id="PF00014">
    <property type="entry name" value="Kunitz_BPTI"/>
    <property type="match status" value="1"/>
</dbReference>
<dbReference type="PROSITE" id="PS51448">
    <property type="entry name" value="P_TREFOIL_2"/>
    <property type="match status" value="1"/>
</dbReference>
<keyword evidence="3" id="KW-0646">Protease inhibitor</keyword>
<sequence>MKLTNALLASAAATEVSDIQRRKTLGELLSPGAIEQLNLNRKGILNNILPAHHLEELESLCNPCRTDVQISDFWMYTSPPRDLLSRGSPEAIMVYYEHICHAVNCRDRNTMCPQWAGEGKCSEDWAQRTCSQSCGCTASKTCNRLDQFTPRVDNAVVNLEEEDAEHSAPASMPIHDAIKYLDPTRILAQFTSDVRATLRDQMCFLPDVDSRIIASNDLLKVLTEDAEMAKILNALSPKLPMYLTAIPESMKATLANEVICGGYVREPRASMCMDKTITPETLFCRARLPRWTYDRNQGICRQIDYDGCFKTSNRFLTKEQCEETCEPYIVTVSEVNRQKLNKFIGALTPLNLRESMLTLFGKSEAEETTKELVNQACNPEMGAIRADYRDVLCNKLNEVLGQPAEIEATSEPEESCKAKTAEREFCTKKPGRNFKSACQEAGCCWDPKPSSTRPLWKHYCFKKSVAQKSIEASVVVNDAEHSASPDCNAPTQRRSWCTARPSNWANPEEARNYCESKGCCFATNPKGKVYPVWKYSCFSGN</sequence>
<reference evidence="10" key="1">
    <citation type="journal article" date="2010" name="Science">
        <title>Plasticity of animal genome architecture unmasked by rapid evolution of a pelagic tunicate.</title>
        <authorList>
            <person name="Denoeud F."/>
            <person name="Henriet S."/>
            <person name="Mungpakdee S."/>
            <person name="Aury J.M."/>
            <person name="Da Silva C."/>
            <person name="Brinkmann H."/>
            <person name="Mikhaleva J."/>
            <person name="Olsen L.C."/>
            <person name="Jubin C."/>
            <person name="Canestro C."/>
            <person name="Bouquet J.M."/>
            <person name="Danks G."/>
            <person name="Poulain J."/>
            <person name="Campsteijn C."/>
            <person name="Adamski M."/>
            <person name="Cross I."/>
            <person name="Yadetie F."/>
            <person name="Muffato M."/>
            <person name="Louis A."/>
            <person name="Butcher S."/>
            <person name="Tsagkogeorga G."/>
            <person name="Konrad A."/>
            <person name="Singh S."/>
            <person name="Jensen M.F."/>
            <person name="Cong E.H."/>
            <person name="Eikeseth-Otteraa H."/>
            <person name="Noel B."/>
            <person name="Anthouard V."/>
            <person name="Porcel B.M."/>
            <person name="Kachouri-Lafond R."/>
            <person name="Nishino A."/>
            <person name="Ugolini M."/>
            <person name="Chourrout P."/>
            <person name="Nishida H."/>
            <person name="Aasland R."/>
            <person name="Huzurbazar S."/>
            <person name="Westhof E."/>
            <person name="Delsuc F."/>
            <person name="Lehrach H."/>
            <person name="Reinhardt R."/>
            <person name="Weissenbach J."/>
            <person name="Roy S.W."/>
            <person name="Artiguenave F."/>
            <person name="Postlethwait J.H."/>
            <person name="Manak J.R."/>
            <person name="Thompson E.M."/>
            <person name="Jaillon O."/>
            <person name="Du Pasquier L."/>
            <person name="Boudinot P."/>
            <person name="Liberles D.A."/>
            <person name="Volff J.N."/>
            <person name="Philippe H."/>
            <person name="Lenhard B."/>
            <person name="Roest Crollius H."/>
            <person name="Wincker P."/>
            <person name="Chourrout D."/>
        </authorList>
    </citation>
    <scope>NUCLEOTIDE SEQUENCE [LARGE SCALE GENOMIC DNA]</scope>
</reference>
<dbReference type="InterPro" id="IPR002223">
    <property type="entry name" value="Kunitz_BPTI"/>
</dbReference>
<evidence type="ECO:0000313" key="10">
    <source>
        <dbReference type="EMBL" id="CBY22211.1"/>
    </source>
</evidence>
<dbReference type="EMBL" id="FN653018">
    <property type="protein sequence ID" value="CBY22211.1"/>
    <property type="molecule type" value="Genomic_DNA"/>
</dbReference>
<feature type="domain" description="ShKT" evidence="9">
    <location>
        <begin position="105"/>
        <end position="142"/>
    </location>
</feature>
<dbReference type="PANTHER" id="PTHR10083:SF376">
    <property type="entry name" value="SERINE PEPTIDASE INHIBITOR, KUNITZ TYPE, 3"/>
    <property type="match status" value="1"/>
</dbReference>
<comment type="caution">
    <text evidence="6">Lacks conserved residue(s) required for the propagation of feature annotation.</text>
</comment>
<dbReference type="PANTHER" id="PTHR10083">
    <property type="entry name" value="KUNITZ-TYPE PROTEASE INHIBITOR-RELATED"/>
    <property type="match status" value="1"/>
</dbReference>
<keyword evidence="5 6" id="KW-1015">Disulfide bond</keyword>
<protein>
    <recommendedName>
        <fullName evidence="12">BPTI/Kunitz inhibitor domain-containing protein</fullName>
    </recommendedName>
</protein>
<accession>E4WXW7</accession>
<keyword evidence="2" id="KW-0964">Secreted</keyword>
<gene>
    <name evidence="10" type="ORF">GSOID_T00011762001</name>
</gene>
<dbReference type="PROSITE" id="PS50279">
    <property type="entry name" value="BPTI_KUNITZ_2"/>
    <property type="match status" value="1"/>
</dbReference>
<dbReference type="InterPro" id="IPR050098">
    <property type="entry name" value="TFPI/VKTCI-like"/>
</dbReference>
<evidence type="ECO:0000256" key="1">
    <source>
        <dbReference type="ARBA" id="ARBA00004613"/>
    </source>
</evidence>
<dbReference type="OrthoDB" id="4473401at2759"/>
<keyword evidence="4" id="KW-0722">Serine protease inhibitor</keyword>
<evidence type="ECO:0000256" key="5">
    <source>
        <dbReference type="ARBA" id="ARBA00023157"/>
    </source>
</evidence>
<evidence type="ECO:0008006" key="12">
    <source>
        <dbReference type="Google" id="ProtNLM"/>
    </source>
</evidence>
<dbReference type="InParanoid" id="E4WXW7"/>
<evidence type="ECO:0000256" key="2">
    <source>
        <dbReference type="ARBA" id="ARBA00022525"/>
    </source>
</evidence>
<dbReference type="AlphaFoldDB" id="E4WXW7"/>
<evidence type="ECO:0000259" key="8">
    <source>
        <dbReference type="PROSITE" id="PS51448"/>
    </source>
</evidence>
<feature type="domain" description="P-type" evidence="8">
    <location>
        <begin position="414"/>
        <end position="464"/>
    </location>
</feature>
<dbReference type="GO" id="GO:0005615">
    <property type="term" value="C:extracellular space"/>
    <property type="evidence" value="ECO:0007669"/>
    <property type="project" value="TreeGrafter"/>
</dbReference>
<dbReference type="InterPro" id="IPR036880">
    <property type="entry name" value="Kunitz_BPTI_sf"/>
</dbReference>
<dbReference type="Proteomes" id="UP000001307">
    <property type="component" value="Unassembled WGS sequence"/>
</dbReference>
<dbReference type="SMART" id="SM00131">
    <property type="entry name" value="KU"/>
    <property type="match status" value="1"/>
</dbReference>
<evidence type="ECO:0000256" key="6">
    <source>
        <dbReference type="PROSITE-ProRule" id="PRU01005"/>
    </source>
</evidence>
<dbReference type="GO" id="GO:0004867">
    <property type="term" value="F:serine-type endopeptidase inhibitor activity"/>
    <property type="evidence" value="ECO:0007669"/>
    <property type="project" value="UniProtKB-KW"/>
</dbReference>
<dbReference type="CDD" id="cd00109">
    <property type="entry name" value="Kunitz-type"/>
    <property type="match status" value="1"/>
</dbReference>
<dbReference type="InterPro" id="IPR003582">
    <property type="entry name" value="ShKT_dom"/>
</dbReference>
<dbReference type="InterPro" id="IPR000519">
    <property type="entry name" value="P_trefoil_dom"/>
</dbReference>
<keyword evidence="11" id="KW-1185">Reference proteome</keyword>
<evidence type="ECO:0000256" key="4">
    <source>
        <dbReference type="ARBA" id="ARBA00022900"/>
    </source>
</evidence>
<evidence type="ECO:0000313" key="11">
    <source>
        <dbReference type="Proteomes" id="UP000001307"/>
    </source>
</evidence>